<feature type="region of interest" description="Disordered" evidence="1">
    <location>
        <begin position="1"/>
        <end position="82"/>
    </location>
</feature>
<feature type="compositionally biased region" description="Low complexity" evidence="1">
    <location>
        <begin position="30"/>
        <end position="47"/>
    </location>
</feature>
<keyword evidence="3" id="KW-1185">Reference proteome</keyword>
<comment type="caution">
    <text evidence="2">The sequence shown here is derived from an EMBL/GenBank/DDBJ whole genome shotgun (WGS) entry which is preliminary data.</text>
</comment>
<dbReference type="Proteomes" id="UP001196413">
    <property type="component" value="Unassembled WGS sequence"/>
</dbReference>
<evidence type="ECO:0000313" key="2">
    <source>
        <dbReference type="EMBL" id="KAJ1350118.1"/>
    </source>
</evidence>
<protein>
    <submittedName>
        <fullName evidence="2">Uncharacterized protein</fullName>
    </submittedName>
</protein>
<sequence>MRRAKSESAMIGPEIVHDVSIRGKAPTMVSPRPSSTRPSSARAQSRTLTNRTSSPAFSQRKYETRMRDDHSPPRAHYANPISPRARFAKPAVVEAQLPHGGFSYLFPSQPVVASVVPKRTVTPDHQYRQVVIEETFHLCS</sequence>
<evidence type="ECO:0000313" key="3">
    <source>
        <dbReference type="Proteomes" id="UP001196413"/>
    </source>
</evidence>
<dbReference type="EMBL" id="JAHQIW010000803">
    <property type="protein sequence ID" value="KAJ1350118.1"/>
    <property type="molecule type" value="Genomic_DNA"/>
</dbReference>
<feature type="compositionally biased region" description="Basic and acidic residues" evidence="1">
    <location>
        <begin position="60"/>
        <end position="72"/>
    </location>
</feature>
<dbReference type="AlphaFoldDB" id="A0AAD5M549"/>
<feature type="compositionally biased region" description="Polar residues" evidence="1">
    <location>
        <begin position="48"/>
        <end position="57"/>
    </location>
</feature>
<evidence type="ECO:0000256" key="1">
    <source>
        <dbReference type="SAM" id="MobiDB-lite"/>
    </source>
</evidence>
<accession>A0AAD5M549</accession>
<reference evidence="2" key="1">
    <citation type="submission" date="2021-06" db="EMBL/GenBank/DDBJ databases">
        <title>Parelaphostrongylus tenuis whole genome reference sequence.</title>
        <authorList>
            <person name="Garwood T.J."/>
            <person name="Larsen P.A."/>
            <person name="Fountain-Jones N.M."/>
            <person name="Garbe J.R."/>
            <person name="Macchietto M.G."/>
            <person name="Kania S.A."/>
            <person name="Gerhold R.W."/>
            <person name="Richards J.E."/>
            <person name="Wolf T.M."/>
        </authorList>
    </citation>
    <scope>NUCLEOTIDE SEQUENCE</scope>
    <source>
        <strain evidence="2">MNPRO001-30</strain>
        <tissue evidence="2">Meninges</tissue>
    </source>
</reference>
<organism evidence="2 3">
    <name type="scientific">Parelaphostrongylus tenuis</name>
    <name type="common">Meningeal worm</name>
    <dbReference type="NCBI Taxonomy" id="148309"/>
    <lineage>
        <taxon>Eukaryota</taxon>
        <taxon>Metazoa</taxon>
        <taxon>Ecdysozoa</taxon>
        <taxon>Nematoda</taxon>
        <taxon>Chromadorea</taxon>
        <taxon>Rhabditida</taxon>
        <taxon>Rhabditina</taxon>
        <taxon>Rhabditomorpha</taxon>
        <taxon>Strongyloidea</taxon>
        <taxon>Metastrongylidae</taxon>
        <taxon>Parelaphostrongylus</taxon>
    </lineage>
</organism>
<proteinExistence type="predicted"/>
<gene>
    <name evidence="2" type="ORF">KIN20_005836</name>
</gene>
<name>A0AAD5M549_PARTN</name>